<sequence>AVGAHEEKHYAEAATLYTTALKTMNTLLSRSPCDKETVEAQQWAKSYYMKLSQKLLQLRSLGIPIEVPPTHPSIAPPSPSGWETTSTPVAVASVSPYGPPSVTPTSTAATTSVYSVPPPVGSAPPMGPVDPGYSAAAAAYLSGSPPLSGTGTWGVGSVSQVYPAGAQSVYPGAIPAYSPYRVTQ</sequence>
<evidence type="ECO:0008006" key="3">
    <source>
        <dbReference type="Google" id="ProtNLM"/>
    </source>
</evidence>
<proteinExistence type="predicted"/>
<protein>
    <recommendedName>
        <fullName evidence="3">MIT domain-containing protein</fullName>
    </recommendedName>
</protein>
<evidence type="ECO:0000313" key="1">
    <source>
        <dbReference type="EMBL" id="GIQ91005.1"/>
    </source>
</evidence>
<evidence type="ECO:0000313" key="2">
    <source>
        <dbReference type="Proteomes" id="UP000265618"/>
    </source>
</evidence>
<feature type="non-terminal residue" evidence="1">
    <location>
        <position position="1"/>
    </location>
</feature>
<keyword evidence="2" id="KW-1185">Reference proteome</keyword>
<dbReference type="AlphaFoldDB" id="A0A9K3GQK4"/>
<organism evidence="1 2">
    <name type="scientific">Kipferlia bialata</name>
    <dbReference type="NCBI Taxonomy" id="797122"/>
    <lineage>
        <taxon>Eukaryota</taxon>
        <taxon>Metamonada</taxon>
        <taxon>Carpediemonas-like organisms</taxon>
        <taxon>Kipferlia</taxon>
    </lineage>
</organism>
<reference evidence="1 2" key="1">
    <citation type="journal article" date="2018" name="PLoS ONE">
        <title>The draft genome of Kipferlia bialata reveals reductive genome evolution in fornicate parasites.</title>
        <authorList>
            <person name="Tanifuji G."/>
            <person name="Takabayashi S."/>
            <person name="Kume K."/>
            <person name="Takagi M."/>
            <person name="Nakayama T."/>
            <person name="Kamikawa R."/>
            <person name="Inagaki Y."/>
            <person name="Hashimoto T."/>
        </authorList>
    </citation>
    <scope>NUCLEOTIDE SEQUENCE [LARGE SCALE GENOMIC DNA]</scope>
    <source>
        <strain evidence="1">NY0173</strain>
    </source>
</reference>
<dbReference type="EMBL" id="BDIP01006996">
    <property type="protein sequence ID" value="GIQ91005.1"/>
    <property type="molecule type" value="Genomic_DNA"/>
</dbReference>
<accession>A0A9K3GQK4</accession>
<gene>
    <name evidence="1" type="ORF">KIPB_014040</name>
</gene>
<name>A0A9K3GQK4_9EUKA</name>
<dbReference type="Proteomes" id="UP000265618">
    <property type="component" value="Unassembled WGS sequence"/>
</dbReference>
<comment type="caution">
    <text evidence="1">The sequence shown here is derived from an EMBL/GenBank/DDBJ whole genome shotgun (WGS) entry which is preliminary data.</text>
</comment>
<feature type="non-terminal residue" evidence="1">
    <location>
        <position position="184"/>
    </location>
</feature>